<proteinExistence type="predicted"/>
<dbReference type="PROSITE" id="PS50088">
    <property type="entry name" value="ANK_REPEAT"/>
    <property type="match status" value="1"/>
</dbReference>
<dbReference type="EMBL" id="FJOG01000071">
    <property type="protein sequence ID" value="CZR69458.1"/>
    <property type="molecule type" value="Genomic_DNA"/>
</dbReference>
<dbReference type="AlphaFoldDB" id="A0A1L7XWS9"/>
<dbReference type="SUPFAM" id="SSF48403">
    <property type="entry name" value="Ankyrin repeat"/>
    <property type="match status" value="1"/>
</dbReference>
<dbReference type="InterPro" id="IPR036770">
    <property type="entry name" value="Ankyrin_rpt-contain_sf"/>
</dbReference>
<protein>
    <recommendedName>
        <fullName evidence="5">Azaphilone pigments biosynthesis cluster protein L N-terminal domain-containing protein</fullName>
    </recommendedName>
</protein>
<dbReference type="PROSITE" id="PS50297">
    <property type="entry name" value="ANK_REP_REGION"/>
    <property type="match status" value="1"/>
</dbReference>
<evidence type="ECO:0000256" key="3">
    <source>
        <dbReference type="PROSITE-ProRule" id="PRU00023"/>
    </source>
</evidence>
<keyword evidence="1" id="KW-0677">Repeat</keyword>
<dbReference type="STRING" id="576137.A0A1L7XWS9"/>
<name>A0A1L7XWS9_9HELO</name>
<evidence type="ECO:0000256" key="4">
    <source>
        <dbReference type="SAM" id="MobiDB-lite"/>
    </source>
</evidence>
<dbReference type="PANTHER" id="PTHR24173:SF74">
    <property type="entry name" value="ANKYRIN REPEAT DOMAIN-CONTAINING PROTEIN 16"/>
    <property type="match status" value="1"/>
</dbReference>
<evidence type="ECO:0000256" key="1">
    <source>
        <dbReference type="ARBA" id="ARBA00022737"/>
    </source>
</evidence>
<keyword evidence="7" id="KW-1185">Reference proteome</keyword>
<dbReference type="Pfam" id="PF12796">
    <property type="entry name" value="Ank_2"/>
    <property type="match status" value="1"/>
</dbReference>
<dbReference type="Pfam" id="PF17111">
    <property type="entry name" value="PigL_N"/>
    <property type="match status" value="1"/>
</dbReference>
<dbReference type="PANTHER" id="PTHR24173">
    <property type="entry name" value="ANKYRIN REPEAT CONTAINING"/>
    <property type="match status" value="1"/>
</dbReference>
<feature type="domain" description="Azaphilone pigments biosynthesis cluster protein L N-terminal" evidence="5">
    <location>
        <begin position="1"/>
        <end position="141"/>
    </location>
</feature>
<accession>A0A1L7XWS9</accession>
<dbReference type="Proteomes" id="UP000184330">
    <property type="component" value="Unassembled WGS sequence"/>
</dbReference>
<feature type="repeat" description="ANK" evidence="3">
    <location>
        <begin position="356"/>
        <end position="388"/>
    </location>
</feature>
<dbReference type="SMART" id="SM00248">
    <property type="entry name" value="ANK"/>
    <property type="match status" value="2"/>
</dbReference>
<reference evidence="6 7" key="1">
    <citation type="submission" date="2016-03" db="EMBL/GenBank/DDBJ databases">
        <authorList>
            <person name="Ploux O."/>
        </authorList>
    </citation>
    <scope>NUCLEOTIDE SEQUENCE [LARGE SCALE GENOMIC DNA]</scope>
    <source>
        <strain evidence="6 7">UAMH 11012</strain>
    </source>
</reference>
<dbReference type="InterPro" id="IPR002110">
    <property type="entry name" value="Ankyrin_rpt"/>
</dbReference>
<gene>
    <name evidence="6" type="ORF">PAC_19358</name>
</gene>
<evidence type="ECO:0000259" key="5">
    <source>
        <dbReference type="Pfam" id="PF17111"/>
    </source>
</evidence>
<dbReference type="OrthoDB" id="3200163at2759"/>
<dbReference type="Gene3D" id="1.25.40.20">
    <property type="entry name" value="Ankyrin repeat-containing domain"/>
    <property type="match status" value="1"/>
</dbReference>
<feature type="region of interest" description="Disordered" evidence="4">
    <location>
        <begin position="735"/>
        <end position="774"/>
    </location>
</feature>
<feature type="compositionally biased region" description="Basic and acidic residues" evidence="4">
    <location>
        <begin position="751"/>
        <end position="765"/>
    </location>
</feature>
<sequence length="774" mass="87162">MDGLSGAASVVAILQLLESVVRLVEFGKSVRDAPANIKALFNDLDLLSQVLEQTQNAASMMQVEGAIGPTLRDCEEKIAQFHAKLSSATSHLNSDSFRRRTWSSLKSALKSNEIVQLRQSIADTKSTLTLALQSSLLHCVASSMKESQGQTFTQTQHISLSIEQLPSTTSDENIMQLPALEFQETETSRVALFNPSPNSRPFDAIEKGKSSPLHIDLKALAEGRSDVQEDVPPRPTRKARNRLSSWEKMVITPLVRIATCSTTFEISETGVDETRKKIEIEQRSILYPTRCGKFLGISQGMLVTARSTVGWQYTLQPFRAVPENALIFDLCRIGNLDGVRLLLARGEASPLDRDPMGRTPLWVAAKSLKLDVAELLLREGADPHAQDWESNHKPIAAVARSEGVDMKPKLLMIDLLHQRRRDDYEDYSLVHMLGAFFLKYRPQTDIGMSWDQKRLEVLAAMRALLRIIPSDDEGDTNRVDILNESIQFYFVGDMLRYVLNGIRGQIDWAESVIHEAMFKRLLERDPESMRMIIQKTKNIHRLTIMRIRMAPHTPTMLAMYDPSLFIVWRTMLQDLGHDVREFVRQELEQGTLRAAGWTESSLLHLFQTDLTTVQYDGPRVFGFPICERCGHNGTGLASRLKVDLGWWRHLRAIRKQYANTPSTNSIQEPQPLNVFVDSDRKNKWGDIPVNCWPTSTQALGDGSFKHLPYRIVCSTNCMDGVCVAWMYENDLDIEPSLPPYPQEPNAAGELDDGKNSGGKEDEYPEVKVPGSFVD</sequence>
<dbReference type="InterPro" id="IPR031348">
    <property type="entry name" value="PigL_N"/>
</dbReference>
<evidence type="ECO:0000256" key="2">
    <source>
        <dbReference type="ARBA" id="ARBA00023043"/>
    </source>
</evidence>
<organism evidence="6 7">
    <name type="scientific">Phialocephala subalpina</name>
    <dbReference type="NCBI Taxonomy" id="576137"/>
    <lineage>
        <taxon>Eukaryota</taxon>
        <taxon>Fungi</taxon>
        <taxon>Dikarya</taxon>
        <taxon>Ascomycota</taxon>
        <taxon>Pezizomycotina</taxon>
        <taxon>Leotiomycetes</taxon>
        <taxon>Helotiales</taxon>
        <taxon>Mollisiaceae</taxon>
        <taxon>Phialocephala</taxon>
        <taxon>Phialocephala fortinii species complex</taxon>
    </lineage>
</organism>
<keyword evidence="2 3" id="KW-0040">ANK repeat</keyword>
<evidence type="ECO:0000313" key="7">
    <source>
        <dbReference type="Proteomes" id="UP000184330"/>
    </source>
</evidence>
<evidence type="ECO:0000313" key="6">
    <source>
        <dbReference type="EMBL" id="CZR69458.1"/>
    </source>
</evidence>